<dbReference type="Ensembl" id="ENSCPRT00005022998.1">
    <property type="protein sequence ID" value="ENSCPRP00005019679.1"/>
    <property type="gene ID" value="ENSCPRG00005013712.1"/>
</dbReference>
<sequence>MASCLWDSSQVRKFGSRGVMTIDLSIIFCGYIPKPCAAAQSQVMDSTGGLGEPLGPHPILTSSISPSARCSPHGRVQRGQCQAGEALEATCIDLVKPKPPTPRLQGSLLKVALGPCCSSPGARATRGAPPPRGGPGQWEPPGGGVTNSTQAQLTSAFQPLPSSAQAQLGLVTTARFCDASGETIYDAVRRDALELLVAVEKSVLPLAPLGRVLTGLRRSRGEVPENPHAEYGLTENVERIVENEKINAEKTSKQKVDLQSLPTRAYLDQTVVPILLQGLAVLAKERNVWQKILRWHECRFIEWGYYISLLSAWTPSLPKLRLTDYHQIRLNF</sequence>
<reference evidence="2" key="1">
    <citation type="submission" date="2025-08" db="UniProtKB">
        <authorList>
            <consortium name="Ensembl"/>
        </authorList>
    </citation>
    <scope>IDENTIFICATION</scope>
</reference>
<dbReference type="GeneTree" id="ENSGT00390000008808"/>
<evidence type="ECO:0000313" key="3">
    <source>
        <dbReference type="Proteomes" id="UP000594220"/>
    </source>
</evidence>
<feature type="region of interest" description="Disordered" evidence="1">
    <location>
        <begin position="120"/>
        <end position="149"/>
    </location>
</feature>
<evidence type="ECO:0000313" key="2">
    <source>
        <dbReference type="Ensembl" id="ENSCPRP00005019679.1"/>
    </source>
</evidence>
<protein>
    <submittedName>
        <fullName evidence="2">Dpy-30 histone methyltransferase complex regulatory subunit</fullName>
    </submittedName>
</protein>
<dbReference type="Pfam" id="PF05186">
    <property type="entry name" value="Dpy-30"/>
    <property type="match status" value="1"/>
</dbReference>
<accession>A0A7M4F5J2</accession>
<gene>
    <name evidence="2" type="primary">DPY30</name>
</gene>
<dbReference type="Gene3D" id="1.20.890.10">
    <property type="entry name" value="cAMP-dependent protein kinase regulatory subunit, dimerization-anchoring domain"/>
    <property type="match status" value="1"/>
</dbReference>
<dbReference type="FunFam" id="1.20.890.10:FF:000014">
    <property type="entry name" value="Protein dpy-30"/>
    <property type="match status" value="1"/>
</dbReference>
<organism evidence="2 3">
    <name type="scientific">Crocodylus porosus</name>
    <name type="common">Saltwater crocodile</name>
    <name type="synonym">Estuarine crocodile</name>
    <dbReference type="NCBI Taxonomy" id="8502"/>
    <lineage>
        <taxon>Eukaryota</taxon>
        <taxon>Metazoa</taxon>
        <taxon>Chordata</taxon>
        <taxon>Craniata</taxon>
        <taxon>Vertebrata</taxon>
        <taxon>Euteleostomi</taxon>
        <taxon>Archelosauria</taxon>
        <taxon>Archosauria</taxon>
        <taxon>Crocodylia</taxon>
        <taxon>Longirostres</taxon>
        <taxon>Crocodylidae</taxon>
        <taxon>Crocodylus</taxon>
    </lineage>
</organism>
<proteinExistence type="predicted"/>
<keyword evidence="3" id="KW-1185">Reference proteome</keyword>
<dbReference type="InterPro" id="IPR007858">
    <property type="entry name" value="Dpy-30_motif"/>
</dbReference>
<dbReference type="AlphaFoldDB" id="A0A7M4F5J2"/>
<evidence type="ECO:0000256" key="1">
    <source>
        <dbReference type="SAM" id="MobiDB-lite"/>
    </source>
</evidence>
<name>A0A7M4F5J2_CROPO</name>
<dbReference type="Proteomes" id="UP000594220">
    <property type="component" value="Unplaced"/>
</dbReference>
<reference evidence="2" key="2">
    <citation type="submission" date="2025-09" db="UniProtKB">
        <authorList>
            <consortium name="Ensembl"/>
        </authorList>
    </citation>
    <scope>IDENTIFICATION</scope>
</reference>